<keyword evidence="1" id="KW-0808">Transferase</keyword>
<dbReference type="Gene3D" id="3.10.10.10">
    <property type="entry name" value="HIV Type 1 Reverse Transcriptase, subunit A, domain 1"/>
    <property type="match status" value="1"/>
</dbReference>
<dbReference type="SUPFAM" id="SSF56672">
    <property type="entry name" value="DNA/RNA polymerases"/>
    <property type="match status" value="1"/>
</dbReference>
<reference evidence="1" key="1">
    <citation type="journal article" date="2019" name="Sci. Rep.">
        <title>Draft genome of Tanacetum cinerariifolium, the natural source of mosquito coil.</title>
        <authorList>
            <person name="Yamashiro T."/>
            <person name="Shiraishi A."/>
            <person name="Satake H."/>
            <person name="Nakayama K."/>
        </authorList>
    </citation>
    <scope>NUCLEOTIDE SEQUENCE</scope>
</reference>
<dbReference type="GO" id="GO:0003964">
    <property type="term" value="F:RNA-directed DNA polymerase activity"/>
    <property type="evidence" value="ECO:0007669"/>
    <property type="project" value="UniProtKB-KW"/>
</dbReference>
<accession>A0A6L2KX71</accession>
<dbReference type="InterPro" id="IPR043502">
    <property type="entry name" value="DNA/RNA_pol_sf"/>
</dbReference>
<dbReference type="InterPro" id="IPR053134">
    <property type="entry name" value="RNA-dir_DNA_polymerase"/>
</dbReference>
<sequence>MEEGYAKFIDLLKEFRTNIPLVDVLDGIPNYGKFLKDLVSNKSKMEQISAAFLNEECSAIVQNKLLPKLEFVAVDVKEIPKQEEVEDNLEELPFEEKVRIKTSIQDPATDLEMKPLPKHLKYSYLENDSLLTVFILALLKDDEKKRLVFVLKAQGSGDAKPIIQRQHRLYPNMKEVVKKEIIKLLNAGIIYPIKDSLWVSLVHCVPKKGGMTIVTNEKNKLVQARTVTDWRVFIDYQELRDEDIDDNFPDETLMSVSLNDEEEISLQAYENSKLYKARIKAYHDKKLKIQKEFKAEDKVLLYNSKYGFRSPKLISKWYGPFMIKHDFPSGYGELYDKHDGSFIVNGHHFKYHDGEQLNKLTSEEIHLMCEEGKMKAISFMAPFLAYYHKTIPWVAEKPFIYSVVENTCNKAKLYDLDKTGE</sequence>
<organism evidence="1">
    <name type="scientific">Tanacetum cinerariifolium</name>
    <name type="common">Dalmatian daisy</name>
    <name type="synonym">Chrysanthemum cinerariifolium</name>
    <dbReference type="NCBI Taxonomy" id="118510"/>
    <lineage>
        <taxon>Eukaryota</taxon>
        <taxon>Viridiplantae</taxon>
        <taxon>Streptophyta</taxon>
        <taxon>Embryophyta</taxon>
        <taxon>Tracheophyta</taxon>
        <taxon>Spermatophyta</taxon>
        <taxon>Magnoliopsida</taxon>
        <taxon>eudicotyledons</taxon>
        <taxon>Gunneridae</taxon>
        <taxon>Pentapetalae</taxon>
        <taxon>asterids</taxon>
        <taxon>campanulids</taxon>
        <taxon>Asterales</taxon>
        <taxon>Asteraceae</taxon>
        <taxon>Asteroideae</taxon>
        <taxon>Anthemideae</taxon>
        <taxon>Anthemidinae</taxon>
        <taxon>Tanacetum</taxon>
    </lineage>
</organism>
<dbReference type="PANTHER" id="PTHR24559">
    <property type="entry name" value="TRANSPOSON TY3-I GAG-POL POLYPROTEIN"/>
    <property type="match status" value="1"/>
</dbReference>
<dbReference type="AlphaFoldDB" id="A0A6L2KX71"/>
<name>A0A6L2KX71_TANCI</name>
<dbReference type="PANTHER" id="PTHR24559:SF444">
    <property type="entry name" value="REVERSE TRANSCRIPTASE DOMAIN-CONTAINING PROTEIN"/>
    <property type="match status" value="1"/>
</dbReference>
<dbReference type="EMBL" id="BKCJ010003307">
    <property type="protein sequence ID" value="GEU54273.1"/>
    <property type="molecule type" value="Genomic_DNA"/>
</dbReference>
<gene>
    <name evidence="1" type="ORF">Tci_026251</name>
</gene>
<keyword evidence="1" id="KW-0548">Nucleotidyltransferase</keyword>
<protein>
    <submittedName>
        <fullName evidence="1">Reverse transcriptase domain-containing protein</fullName>
    </submittedName>
</protein>
<evidence type="ECO:0000313" key="1">
    <source>
        <dbReference type="EMBL" id="GEU54273.1"/>
    </source>
</evidence>
<proteinExistence type="predicted"/>
<keyword evidence="1" id="KW-0695">RNA-directed DNA polymerase</keyword>
<comment type="caution">
    <text evidence="1">The sequence shown here is derived from an EMBL/GenBank/DDBJ whole genome shotgun (WGS) entry which is preliminary data.</text>
</comment>